<dbReference type="Pfam" id="PF02771">
    <property type="entry name" value="Acyl-CoA_dh_N"/>
    <property type="match status" value="1"/>
</dbReference>
<evidence type="ECO:0000313" key="15">
    <source>
        <dbReference type="EMBL" id="THH38209.1"/>
    </source>
</evidence>
<evidence type="ECO:0000256" key="3">
    <source>
        <dbReference type="ARBA" id="ARBA00022630"/>
    </source>
</evidence>
<feature type="domain" description="Acyl-CoA oxidase/dehydrogenase middle" evidence="12">
    <location>
        <begin position="161"/>
        <end position="270"/>
    </location>
</feature>
<accession>A0A4S4NFA9</accession>
<dbReference type="PANTHER" id="PTHR42803:SF1">
    <property type="entry name" value="BROAD-SPECIFICITY LINEAR ACYL-COA DEHYDROGENASE FADE5"/>
    <property type="match status" value="1"/>
</dbReference>
<dbReference type="InterPro" id="IPR036250">
    <property type="entry name" value="AcylCo_DH-like_C"/>
</dbReference>
<comment type="similarity">
    <text evidence="2 10">Belongs to the acyl-CoA dehydrogenase family.</text>
</comment>
<dbReference type="Gene3D" id="1.20.140.10">
    <property type="entry name" value="Butyryl-CoA Dehydrogenase, subunit A, domain 3"/>
    <property type="match status" value="1"/>
</dbReference>
<evidence type="ECO:0000256" key="9">
    <source>
        <dbReference type="ARBA" id="ARBA00069043"/>
    </source>
</evidence>
<keyword evidence="4 10" id="KW-0274">FAD</keyword>
<feature type="domain" description="Acyl-CoA dehydrogenase/oxidase N-terminal" evidence="13">
    <location>
        <begin position="42"/>
        <end position="155"/>
    </location>
</feature>
<evidence type="ECO:0000313" key="16">
    <source>
        <dbReference type="Proteomes" id="UP000306602"/>
    </source>
</evidence>
<feature type="domain" description="Acyl-CoA dehydrogenase/oxidase C-terminal" evidence="11">
    <location>
        <begin position="280"/>
        <end position="442"/>
    </location>
</feature>
<feature type="domain" description="Acetyl-CoA dehydrogenase-like C-terminal" evidence="14">
    <location>
        <begin position="458"/>
        <end position="583"/>
    </location>
</feature>
<gene>
    <name evidence="15" type="ORF">E4Z66_01130</name>
</gene>
<dbReference type="InterPro" id="IPR025878">
    <property type="entry name" value="Acyl-CoA_dh-like_C_dom"/>
</dbReference>
<dbReference type="SUPFAM" id="SSF56645">
    <property type="entry name" value="Acyl-CoA dehydrogenase NM domain-like"/>
    <property type="match status" value="1"/>
</dbReference>
<dbReference type="InterPro" id="IPR046373">
    <property type="entry name" value="Acyl-CoA_Oxase/DH_mid-dom_sf"/>
</dbReference>
<dbReference type="Pfam" id="PF00441">
    <property type="entry name" value="Acyl-CoA_dh_1"/>
    <property type="match status" value="1"/>
</dbReference>
<dbReference type="InterPro" id="IPR013786">
    <property type="entry name" value="AcylCoA_DH/ox_N"/>
</dbReference>
<dbReference type="Gene3D" id="1.10.540.10">
    <property type="entry name" value="Acyl-CoA dehydrogenase/oxidase, N-terminal domain"/>
    <property type="match status" value="1"/>
</dbReference>
<keyword evidence="3 10" id="KW-0285">Flavoprotein</keyword>
<dbReference type="EC" id="1.3.99.41" evidence="8"/>
<evidence type="ECO:0000259" key="11">
    <source>
        <dbReference type="Pfam" id="PF00441"/>
    </source>
</evidence>
<evidence type="ECO:0000256" key="1">
    <source>
        <dbReference type="ARBA" id="ARBA00001974"/>
    </source>
</evidence>
<name>A0A4S4NFA9_9RHOB</name>
<evidence type="ECO:0000256" key="5">
    <source>
        <dbReference type="ARBA" id="ARBA00023002"/>
    </source>
</evidence>
<dbReference type="AlphaFoldDB" id="A0A4S4NFA9"/>
<dbReference type="Pfam" id="PF12806">
    <property type="entry name" value="Acyl-CoA_dh_C"/>
    <property type="match status" value="1"/>
</dbReference>
<dbReference type="Gene3D" id="2.40.110.10">
    <property type="entry name" value="Butyryl-CoA Dehydrogenase, subunit A, domain 2"/>
    <property type="match status" value="1"/>
</dbReference>
<comment type="cofactor">
    <cofactor evidence="1 10">
        <name>FAD</name>
        <dbReference type="ChEBI" id="CHEBI:57692"/>
    </cofactor>
</comment>
<organism evidence="15 16">
    <name type="scientific">Aliishimia ponticola</name>
    <dbReference type="NCBI Taxonomy" id="2499833"/>
    <lineage>
        <taxon>Bacteria</taxon>
        <taxon>Pseudomonadati</taxon>
        <taxon>Pseudomonadota</taxon>
        <taxon>Alphaproteobacteria</taxon>
        <taxon>Rhodobacterales</taxon>
        <taxon>Paracoccaceae</taxon>
        <taxon>Aliishimia</taxon>
    </lineage>
</organism>
<evidence type="ECO:0000259" key="14">
    <source>
        <dbReference type="Pfam" id="PF12806"/>
    </source>
</evidence>
<dbReference type="InterPro" id="IPR006091">
    <property type="entry name" value="Acyl-CoA_Oxase/DH_mid-dom"/>
</dbReference>
<comment type="function">
    <text evidence="7">Involved in the assimilation of dimethylsulphoniopropionate (DMSP), an important compound in the fixation of carbon in marine phytoplankton, by mediating the conversion of 3-(methylthio)propanoyl-CoA (MMPA-CoA) to 3-(methylthio)acryloyl-CoA (MTA-CoA).</text>
</comment>
<evidence type="ECO:0000259" key="13">
    <source>
        <dbReference type="Pfam" id="PF02771"/>
    </source>
</evidence>
<evidence type="ECO:0000259" key="12">
    <source>
        <dbReference type="Pfam" id="PF02770"/>
    </source>
</evidence>
<comment type="caution">
    <text evidence="15">The sequence shown here is derived from an EMBL/GenBank/DDBJ whole genome shotgun (WGS) entry which is preliminary data.</text>
</comment>
<dbReference type="OrthoDB" id="9807883at2"/>
<dbReference type="FunFam" id="2.40.110.10:FF:000031">
    <property type="entry name" value="Acyl-CoA dehydrogenase, putative"/>
    <property type="match status" value="1"/>
</dbReference>
<evidence type="ECO:0000256" key="4">
    <source>
        <dbReference type="ARBA" id="ARBA00022827"/>
    </source>
</evidence>
<dbReference type="InterPro" id="IPR052166">
    <property type="entry name" value="Diverse_Acyl-CoA_DH"/>
</dbReference>
<sequence length="587" mass="62339">MTYQPPVQDVMFCIEHLSHWDEVSQIAPYSDFDLSDIGAALEGLARFCQEQIAPLSRTGDELGAQFEDGRVIMRDAVQHAYAQFVEMGWQSLAHPAEYGGMGLPRVVGAAGVEMLNAADMSFGLCPLLTDGAIEALLLTGSDAQRATYLEPLISGRWSGTMNLTEPQAGSDLGRVATKAVARGDGTYAVSGTKIFITYGAHDLTENIVHLVLARTPDAPAGPKGLSLFIVPQKLVNADGSVGAGNAVNCVSIEHKLGVRASPTAVLEYKDATGFLIGEENRGLEYMFIMMNAARFSVGVQGVATADRAYQRALAYARDRVQSRPVNGSAKEAVAIIDHPDVRRMLLRMRSLTEGGRAMAAATAGLLDIAHHQDAPEMAALAEFMVPLVKGFCSERAVEVASLGVQIHGGMGFIEETGAAQHYRDARILPIYEGTTAIQANDLLGRKVMRDGGETARLFTARIAATEAELAQGDATAQAIGAALTQARGTFETALAWLLENSRSNIDGAFAGAVPFLTLTGTLAAGWKLAKAALAAQTCRDAGQDPDFMAQKIATALFFAQHILPECHAETARILHGAPSVLDAAFPV</sequence>
<dbReference type="PANTHER" id="PTHR42803">
    <property type="entry name" value="ACYL-COA DEHYDROGENASE"/>
    <property type="match status" value="1"/>
</dbReference>
<dbReference type="GO" id="GO:0016627">
    <property type="term" value="F:oxidoreductase activity, acting on the CH-CH group of donors"/>
    <property type="evidence" value="ECO:0007669"/>
    <property type="project" value="InterPro"/>
</dbReference>
<evidence type="ECO:0000256" key="2">
    <source>
        <dbReference type="ARBA" id="ARBA00009347"/>
    </source>
</evidence>
<evidence type="ECO:0000256" key="10">
    <source>
        <dbReference type="RuleBase" id="RU362125"/>
    </source>
</evidence>
<evidence type="ECO:0000256" key="8">
    <source>
        <dbReference type="ARBA" id="ARBA00066694"/>
    </source>
</evidence>
<dbReference type="GO" id="GO:0050660">
    <property type="term" value="F:flavin adenine dinucleotide binding"/>
    <property type="evidence" value="ECO:0007669"/>
    <property type="project" value="InterPro"/>
</dbReference>
<evidence type="ECO:0000256" key="6">
    <source>
        <dbReference type="ARBA" id="ARBA00051388"/>
    </source>
</evidence>
<dbReference type="SUPFAM" id="SSF47203">
    <property type="entry name" value="Acyl-CoA dehydrogenase C-terminal domain-like"/>
    <property type="match status" value="1"/>
</dbReference>
<dbReference type="RefSeq" id="WP_136461101.1">
    <property type="nucleotide sequence ID" value="NZ_SRKY01000001.1"/>
</dbReference>
<dbReference type="EMBL" id="SRKY01000001">
    <property type="protein sequence ID" value="THH38209.1"/>
    <property type="molecule type" value="Genomic_DNA"/>
</dbReference>
<dbReference type="InterPro" id="IPR009100">
    <property type="entry name" value="AcylCoA_DH/oxidase_NM_dom_sf"/>
</dbReference>
<evidence type="ECO:0000256" key="7">
    <source>
        <dbReference type="ARBA" id="ARBA00058683"/>
    </source>
</evidence>
<dbReference type="Pfam" id="PF02770">
    <property type="entry name" value="Acyl-CoA_dh_M"/>
    <property type="match status" value="1"/>
</dbReference>
<comment type="catalytic activity">
    <reaction evidence="6">
        <text>3-(methylsulfanyl)propanoyl-CoA + oxidized [electron-transfer flavoprotein] + H(+) = 3-(methylsulfanyl)acryloyl-CoA + reduced [electron-transfer flavoprotein]</text>
        <dbReference type="Rhea" id="RHEA:52612"/>
        <dbReference type="Rhea" id="RHEA-COMP:10685"/>
        <dbReference type="Rhea" id="RHEA-COMP:10686"/>
        <dbReference type="ChEBI" id="CHEBI:15378"/>
        <dbReference type="ChEBI" id="CHEBI:57692"/>
        <dbReference type="ChEBI" id="CHEBI:58307"/>
        <dbReference type="ChEBI" id="CHEBI:82815"/>
        <dbReference type="ChEBI" id="CHEBI:84994"/>
        <dbReference type="EC" id="1.3.99.41"/>
    </reaction>
    <physiologicalReaction direction="left-to-right" evidence="6">
        <dbReference type="Rhea" id="RHEA:52613"/>
    </physiologicalReaction>
</comment>
<dbReference type="InterPro" id="IPR009075">
    <property type="entry name" value="AcylCo_DH/oxidase_C"/>
</dbReference>
<reference evidence="15 16" key="1">
    <citation type="submission" date="2019-04" db="EMBL/GenBank/DDBJ databases">
        <title>Shimia ponticola sp. nov., isolated from seawater.</title>
        <authorList>
            <person name="Kim Y.-O."/>
            <person name="Yoon J.-H."/>
        </authorList>
    </citation>
    <scope>NUCLEOTIDE SEQUENCE [LARGE SCALE GENOMIC DNA]</scope>
    <source>
        <strain evidence="15 16">MYP11</strain>
    </source>
</reference>
<dbReference type="Proteomes" id="UP000306602">
    <property type="component" value="Unassembled WGS sequence"/>
</dbReference>
<dbReference type="InterPro" id="IPR037069">
    <property type="entry name" value="AcylCoA_DH/ox_N_sf"/>
</dbReference>
<protein>
    <recommendedName>
        <fullName evidence="9">3-methylmercaptopropionyl-CoA dehydrogenase</fullName>
        <ecNumber evidence="8">1.3.99.41</ecNumber>
    </recommendedName>
</protein>
<keyword evidence="16" id="KW-1185">Reference proteome</keyword>
<proteinExistence type="inferred from homology"/>
<keyword evidence="5 10" id="KW-0560">Oxidoreductase</keyword>